<accession>A0A914WQ62</accession>
<name>A0A914WQ62_9BILA</name>
<organism evidence="3 4">
    <name type="scientific">Plectus sambesii</name>
    <dbReference type="NCBI Taxonomy" id="2011161"/>
    <lineage>
        <taxon>Eukaryota</taxon>
        <taxon>Metazoa</taxon>
        <taxon>Ecdysozoa</taxon>
        <taxon>Nematoda</taxon>
        <taxon>Chromadorea</taxon>
        <taxon>Plectida</taxon>
        <taxon>Plectina</taxon>
        <taxon>Plectoidea</taxon>
        <taxon>Plectidae</taxon>
        <taxon>Plectus</taxon>
    </lineage>
</organism>
<protein>
    <submittedName>
        <fullName evidence="4">Uncharacterized protein</fullName>
    </submittedName>
</protein>
<feature type="coiled-coil region" evidence="1">
    <location>
        <begin position="12"/>
        <end position="64"/>
    </location>
</feature>
<reference evidence="4" key="1">
    <citation type="submission" date="2022-11" db="UniProtKB">
        <authorList>
            <consortium name="WormBaseParasite"/>
        </authorList>
    </citation>
    <scope>IDENTIFICATION</scope>
</reference>
<evidence type="ECO:0000313" key="3">
    <source>
        <dbReference type="Proteomes" id="UP000887566"/>
    </source>
</evidence>
<evidence type="ECO:0000256" key="1">
    <source>
        <dbReference type="SAM" id="Coils"/>
    </source>
</evidence>
<evidence type="ECO:0000256" key="2">
    <source>
        <dbReference type="SAM" id="MobiDB-lite"/>
    </source>
</evidence>
<evidence type="ECO:0000313" key="4">
    <source>
        <dbReference type="WBParaSite" id="PSAMB.scaffold473size50062.g6093.t1"/>
    </source>
</evidence>
<dbReference type="Proteomes" id="UP000887566">
    <property type="component" value="Unplaced"/>
</dbReference>
<dbReference type="AlphaFoldDB" id="A0A914WQ62"/>
<keyword evidence="3" id="KW-1185">Reference proteome</keyword>
<feature type="compositionally biased region" description="Low complexity" evidence="2">
    <location>
        <begin position="222"/>
        <end position="231"/>
    </location>
</feature>
<sequence length="312" mass="36684">MECSCSKCEAQNEWYREQIQDIEMRAKQEEDRLKARVLEIDAIAKQEKDQMEARIHELDALANQEKYQLPARMRVIDALANEEKHKVQARIHANSAKFSQELINWDAAWRLHSICPLGIIPQKMLKRKHGDDIEHAGHAMVLTSHLSEQPFGCSQVQVSLEEQQLQQQFQQPVIQELSQYKKLMVEEVRRLSRCGQEWQASLSHKYQEQEVAQVDQQLQQELPQEQQLQQENDNEEEEYDDDDDDDNNDDDDDDDIDNIDDDYEEQNQRLLQLLMSQISLPPIMPLFDDYPYYSYPMTDYSFLFSSLTMGGI</sequence>
<keyword evidence="1" id="KW-0175">Coiled coil</keyword>
<feature type="compositionally biased region" description="Acidic residues" evidence="2">
    <location>
        <begin position="232"/>
        <end position="260"/>
    </location>
</feature>
<dbReference type="WBParaSite" id="PSAMB.scaffold473size50062.g6093.t1">
    <property type="protein sequence ID" value="PSAMB.scaffold473size50062.g6093.t1"/>
    <property type="gene ID" value="PSAMB.scaffold473size50062.g6093"/>
</dbReference>
<feature type="region of interest" description="Disordered" evidence="2">
    <location>
        <begin position="222"/>
        <end position="260"/>
    </location>
</feature>
<proteinExistence type="predicted"/>